<evidence type="ECO:0000313" key="2">
    <source>
        <dbReference type="Proteomes" id="UP000320766"/>
    </source>
</evidence>
<dbReference type="InterPro" id="IPR004165">
    <property type="entry name" value="CoA_trans_fam_I"/>
</dbReference>
<dbReference type="AlphaFoldDB" id="A0A520KXU8"/>
<organism evidence="1 2">
    <name type="scientific">Candidatus Methanolliviera hydrocarbonicum</name>
    <dbReference type="NCBI Taxonomy" id="2491085"/>
    <lineage>
        <taxon>Archaea</taxon>
        <taxon>Methanobacteriati</taxon>
        <taxon>Methanobacteriota</taxon>
        <taxon>Candidatus Methanoliparia</taxon>
        <taxon>Candidatus Methanoliparales</taxon>
        <taxon>Candidatus Methanollivieraceae</taxon>
        <taxon>Candidatus Methanolliviera</taxon>
    </lineage>
</organism>
<dbReference type="GO" id="GO:0008410">
    <property type="term" value="F:CoA-transferase activity"/>
    <property type="evidence" value="ECO:0007669"/>
    <property type="project" value="InterPro"/>
</dbReference>
<dbReference type="PANTHER" id="PTHR43293">
    <property type="entry name" value="ACETATE COA-TRANSFERASE YDIF"/>
    <property type="match status" value="1"/>
</dbReference>
<comment type="caution">
    <text evidence="1">The sequence shown here is derived from an EMBL/GenBank/DDBJ whole genome shotgun (WGS) entry which is preliminary data.</text>
</comment>
<name>A0A520KXU8_9EURY</name>
<dbReference type="PANTHER" id="PTHR43293:SF3">
    <property type="entry name" value="CHOLESTEROL RING-CLEAVING HYDROLASE IPDB SUBUNIT"/>
    <property type="match status" value="1"/>
</dbReference>
<dbReference type="Gene3D" id="3.30.30.40">
    <property type="match status" value="1"/>
</dbReference>
<evidence type="ECO:0000313" key="1">
    <source>
        <dbReference type="EMBL" id="RZN71489.1"/>
    </source>
</evidence>
<dbReference type="SUPFAM" id="SSF100950">
    <property type="entry name" value="NagB/RpiA/CoA transferase-like"/>
    <property type="match status" value="1"/>
</dbReference>
<proteinExistence type="predicted"/>
<accession>A0A520KXU8</accession>
<dbReference type="Proteomes" id="UP000320766">
    <property type="component" value="Unassembled WGS sequence"/>
</dbReference>
<keyword evidence="1" id="KW-0808">Transferase</keyword>
<dbReference type="InterPro" id="IPR037171">
    <property type="entry name" value="NagB/RpiA_transferase-like"/>
</dbReference>
<gene>
    <name evidence="1" type="ORF">EF807_02320</name>
</gene>
<dbReference type="EMBL" id="RXIL01000040">
    <property type="protein sequence ID" value="RZN71489.1"/>
    <property type="molecule type" value="Genomic_DNA"/>
</dbReference>
<dbReference type="Gene3D" id="3.40.1080.10">
    <property type="entry name" value="Glutaconate Coenzyme A-transferase"/>
    <property type="match status" value="1"/>
</dbReference>
<protein>
    <submittedName>
        <fullName evidence="1">CoA transferase subunit A</fullName>
    </submittedName>
</protein>
<dbReference type="Pfam" id="PF01144">
    <property type="entry name" value="CoA_trans"/>
    <property type="match status" value="1"/>
</dbReference>
<sequence length="274" mass="30252">METKLMGVGETIGLIHDGDSVTLSGVSMVRAPMAFVKEIVKAKRKELSIIDREPGIDFDILIGAGAVKRVRFAMLGLELLGLAPNFRRAAEQGEIEYLETTCGAITNGLRAGAMGMPFVPVKGIIGTDLLPLHEKKGTWRVIDDPFSGEKIVAVKAIIPDVAVIHVQKADKFGNASIEGARFEDVYKAKSAKTLIITAEEIVDTKYFVGHPERNTIPYFYTAAVVHVPKGAYPTACYNYYPPDYGFVKNYVSMCRAGRFDEFIERWLRGEEDEN</sequence>
<reference evidence="1 2" key="1">
    <citation type="journal article" date="2019" name="Nat. Microbiol.">
        <title>Wide diversity of methane and short-chain alkane metabolisms in uncultured archaea.</title>
        <authorList>
            <person name="Borrel G."/>
            <person name="Adam P.S."/>
            <person name="McKay L.J."/>
            <person name="Chen L.X."/>
            <person name="Sierra-Garcia I.N."/>
            <person name="Sieber C.M."/>
            <person name="Letourneur Q."/>
            <person name="Ghozlane A."/>
            <person name="Andersen G.L."/>
            <person name="Li W.J."/>
            <person name="Hallam S.J."/>
            <person name="Muyzer G."/>
            <person name="de Oliveira V.M."/>
            <person name="Inskeep W.P."/>
            <person name="Banfield J.F."/>
            <person name="Gribaldo S."/>
        </authorList>
    </citation>
    <scope>NUCLEOTIDE SEQUENCE [LARGE SCALE GENOMIC DNA]</scope>
    <source>
        <strain evidence="1">NM1b</strain>
    </source>
</reference>
<dbReference type="SMART" id="SM00882">
    <property type="entry name" value="CoA_trans"/>
    <property type="match status" value="1"/>
</dbReference>